<protein>
    <submittedName>
        <fullName evidence="7">Vanillate O-demethylase monooxygenase subunit</fullName>
        <ecNumber evidence="7">1.14.13.82</ecNumber>
    </submittedName>
</protein>
<evidence type="ECO:0000256" key="1">
    <source>
        <dbReference type="ARBA" id="ARBA00022714"/>
    </source>
</evidence>
<dbReference type="GO" id="GO:0051537">
    <property type="term" value="F:2 iron, 2 sulfur cluster binding"/>
    <property type="evidence" value="ECO:0007669"/>
    <property type="project" value="UniProtKB-KW"/>
</dbReference>
<evidence type="ECO:0000313" key="8">
    <source>
        <dbReference type="Proteomes" id="UP000564496"/>
    </source>
</evidence>
<dbReference type="EC" id="1.14.13.82" evidence="7"/>
<evidence type="ECO:0000256" key="5">
    <source>
        <dbReference type="ARBA" id="ARBA00023014"/>
    </source>
</evidence>
<dbReference type="Proteomes" id="UP000564496">
    <property type="component" value="Unassembled WGS sequence"/>
</dbReference>
<reference evidence="7 8" key="1">
    <citation type="submission" date="2020-07" db="EMBL/GenBank/DDBJ databases">
        <title>Sequencing the genomes of 1000 actinobacteria strains.</title>
        <authorList>
            <person name="Klenk H.-P."/>
        </authorList>
    </citation>
    <scope>NUCLEOTIDE SEQUENCE [LARGE SCALE GENOMIC DNA]</scope>
    <source>
        <strain evidence="7 8">DSM 26487</strain>
    </source>
</reference>
<dbReference type="SUPFAM" id="SSF50022">
    <property type="entry name" value="ISP domain"/>
    <property type="match status" value="1"/>
</dbReference>
<dbReference type="CDD" id="cd08878">
    <property type="entry name" value="RHO_alpha_C_DMO-like"/>
    <property type="match status" value="1"/>
</dbReference>
<dbReference type="InterPro" id="IPR036922">
    <property type="entry name" value="Rieske_2Fe-2S_sf"/>
</dbReference>
<dbReference type="InterPro" id="IPR044043">
    <property type="entry name" value="VanA_C_cat"/>
</dbReference>
<dbReference type="Pfam" id="PF00355">
    <property type="entry name" value="Rieske"/>
    <property type="match status" value="1"/>
</dbReference>
<dbReference type="Pfam" id="PF19112">
    <property type="entry name" value="VanA_C"/>
    <property type="match status" value="1"/>
</dbReference>
<evidence type="ECO:0000256" key="2">
    <source>
        <dbReference type="ARBA" id="ARBA00022723"/>
    </source>
</evidence>
<dbReference type="GO" id="GO:0046872">
    <property type="term" value="F:metal ion binding"/>
    <property type="evidence" value="ECO:0007669"/>
    <property type="project" value="UniProtKB-KW"/>
</dbReference>
<dbReference type="Gene3D" id="2.102.10.10">
    <property type="entry name" value="Rieske [2Fe-2S] iron-sulphur domain"/>
    <property type="match status" value="1"/>
</dbReference>
<comment type="caution">
    <text evidence="7">The sequence shown here is derived from an EMBL/GenBank/DDBJ whole genome shotgun (WGS) entry which is preliminary data.</text>
</comment>
<evidence type="ECO:0000256" key="4">
    <source>
        <dbReference type="ARBA" id="ARBA00023004"/>
    </source>
</evidence>
<keyword evidence="8" id="KW-1185">Reference proteome</keyword>
<organism evidence="7 8">
    <name type="scientific">Nocardioides panzhihuensis</name>
    <dbReference type="NCBI Taxonomy" id="860243"/>
    <lineage>
        <taxon>Bacteria</taxon>
        <taxon>Bacillati</taxon>
        <taxon>Actinomycetota</taxon>
        <taxon>Actinomycetes</taxon>
        <taxon>Propionibacteriales</taxon>
        <taxon>Nocardioidaceae</taxon>
        <taxon>Nocardioides</taxon>
    </lineage>
</organism>
<dbReference type="GO" id="GO:0018489">
    <property type="term" value="F:vanillate monooxygenase activity"/>
    <property type="evidence" value="ECO:0007669"/>
    <property type="project" value="UniProtKB-EC"/>
</dbReference>
<name>A0A7Z0DPB1_9ACTN</name>
<gene>
    <name evidence="7" type="ORF">BJ988_003572</name>
</gene>
<dbReference type="Gene3D" id="3.90.380.10">
    <property type="entry name" value="Naphthalene 1,2-dioxygenase Alpha Subunit, Chain A, domain 1"/>
    <property type="match status" value="1"/>
</dbReference>
<keyword evidence="7" id="KW-0503">Monooxygenase</keyword>
<dbReference type="GO" id="GO:0008168">
    <property type="term" value="F:methyltransferase activity"/>
    <property type="evidence" value="ECO:0007669"/>
    <property type="project" value="UniProtKB-KW"/>
</dbReference>
<keyword evidence="1" id="KW-0001">2Fe-2S</keyword>
<sequence>MTVRSTDHGPKPEADLDALTDIAASEWPMDAWYAAAYDTEVGRQLAPFKVAGLPVVLYRTLAGVPVALADACWHRLVPLSMGKLCGDDVECGYHGIRYDTEGGCTFMPAQKTINPSAGVQSYPTVERHRFVWVWPGNPSKADPDLIPDIHWNDDPEWAADGKVIEVDAGYQLILDNLMDLTHEEFIHTSSIGNDALSNAEFDTVHDKETRQVTVTRWMRDIEPPPLWKNLLKVKYPEYDGRVDRWQIIRYQAPATICIDVGVAIAGTGAPEGDRSQGVNGYVLNTMCPTGPKTARYLWAIARNFAIDRQRVTNELREGVSKVFFEDETMLNAQQQAIDTNPGYDFYNLNIDAGGMWVRRMIKEMLAAESDLPPASSQEAGRE</sequence>
<keyword evidence="3 7" id="KW-0560">Oxidoreductase</keyword>
<keyword evidence="2" id="KW-0479">Metal-binding</keyword>
<dbReference type="InterPro" id="IPR050584">
    <property type="entry name" value="Cholesterol_7-desaturase"/>
</dbReference>
<dbReference type="GO" id="GO:0032259">
    <property type="term" value="P:methylation"/>
    <property type="evidence" value="ECO:0007669"/>
    <property type="project" value="UniProtKB-KW"/>
</dbReference>
<keyword evidence="7" id="KW-0489">Methyltransferase</keyword>
<accession>A0A7Z0DPB1</accession>
<dbReference type="InterPro" id="IPR017941">
    <property type="entry name" value="Rieske_2Fe-2S"/>
</dbReference>
<dbReference type="EMBL" id="JACBZR010000001">
    <property type="protein sequence ID" value="NYI78924.1"/>
    <property type="molecule type" value="Genomic_DNA"/>
</dbReference>
<dbReference type="PROSITE" id="PS51296">
    <property type="entry name" value="RIESKE"/>
    <property type="match status" value="1"/>
</dbReference>
<evidence type="ECO:0000313" key="7">
    <source>
        <dbReference type="EMBL" id="NYI78924.1"/>
    </source>
</evidence>
<keyword evidence="5" id="KW-0411">Iron-sulfur</keyword>
<keyword evidence="7" id="KW-0808">Transferase</keyword>
<proteinExistence type="predicted"/>
<dbReference type="RefSeq" id="WP_179659229.1">
    <property type="nucleotide sequence ID" value="NZ_JACBZR010000001.1"/>
</dbReference>
<keyword evidence="4" id="KW-0408">Iron</keyword>
<feature type="domain" description="Rieske" evidence="6">
    <location>
        <begin position="32"/>
        <end position="133"/>
    </location>
</feature>
<evidence type="ECO:0000259" key="6">
    <source>
        <dbReference type="PROSITE" id="PS51296"/>
    </source>
</evidence>
<dbReference type="PANTHER" id="PTHR21266:SF60">
    <property type="entry name" value="3-KETOSTEROID-9-ALPHA-MONOOXYGENASE, OXYGENASE COMPONENT"/>
    <property type="match status" value="1"/>
</dbReference>
<dbReference type="AlphaFoldDB" id="A0A7Z0DPB1"/>
<dbReference type="PANTHER" id="PTHR21266">
    <property type="entry name" value="IRON-SULFUR DOMAIN CONTAINING PROTEIN"/>
    <property type="match status" value="1"/>
</dbReference>
<dbReference type="SUPFAM" id="SSF55961">
    <property type="entry name" value="Bet v1-like"/>
    <property type="match status" value="1"/>
</dbReference>
<evidence type="ECO:0000256" key="3">
    <source>
        <dbReference type="ARBA" id="ARBA00023002"/>
    </source>
</evidence>